<dbReference type="Pfam" id="PF00271">
    <property type="entry name" value="Helicase_C"/>
    <property type="match status" value="1"/>
</dbReference>
<keyword evidence="4 6" id="KW-0067">ATP-binding</keyword>
<dbReference type="Pfam" id="PF00270">
    <property type="entry name" value="DEAD"/>
    <property type="match status" value="1"/>
</dbReference>
<dbReference type="OrthoDB" id="4310724at2759"/>
<evidence type="ECO:0000256" key="2">
    <source>
        <dbReference type="ARBA" id="ARBA00022801"/>
    </source>
</evidence>
<sequence length="591" mass="67213">GEKPSKKKKKKKKKQVESIEKEEHVETEHNDSGQTIETRDLNSDLDDVENEWTYLGIHAMIGKRLLDLGFKDPTTIQKEAIPPAVQSRMDIIGAAETGSGKTLAYGLPVLQRILETKLKQKDSNKNPSKEDQGVLVLILAPTRELAIQVHKNLQDVAKAVSVKAACIVGGMSEEKQQRVLKGSPEVVVGTPGRLWHLIEQGEQHLSNINNLQSLVIDEADRMIQEGHYQELSYLMDKVNNSSEKMLSKLQKFVFSATLTYSSTSKKNKMDNFDTLLKKIGLREKSKVIDLTRKGLTVESLTESKLMCSVQDKDVYLYYFLKKYPKRTLVFVNTIDTLRRLLSILNLLKLSPLALHAGIQQRQRLKNLDRFKSRDDGLLLASDVAARGLDIEGVQHVIHYQIPKNAEVYVHRSGRTARIQNEGLSLLLISPDDLRSYDKIWKSLKKDDEPPDFPVDMEYLNEIRKRVSLARIIDKEEHKFRKKKWSNDWFLNNAKEAELEVDEDLLEDLGDSREQQVRKDKLSAKKAELNTLLDVPLASSGFVGKYPTKKGKLQTAGLQYTSDVIENADTSGHKAVKEITKKKRQKKTKNKR</sequence>
<dbReference type="InterPro" id="IPR027417">
    <property type="entry name" value="P-loop_NTPase"/>
</dbReference>
<feature type="region of interest" description="Disordered" evidence="8">
    <location>
        <begin position="570"/>
        <end position="591"/>
    </location>
</feature>
<dbReference type="CDD" id="cd17946">
    <property type="entry name" value="DEADc_DDX24"/>
    <property type="match status" value="1"/>
</dbReference>
<dbReference type="SUPFAM" id="SSF52540">
    <property type="entry name" value="P-loop containing nucleoside triphosphate hydrolases"/>
    <property type="match status" value="1"/>
</dbReference>
<organism evidence="9 10">
    <name type="scientific">Paramuricea clavata</name>
    <name type="common">Red gorgonian</name>
    <name type="synonym">Violescent sea-whip</name>
    <dbReference type="NCBI Taxonomy" id="317549"/>
    <lineage>
        <taxon>Eukaryota</taxon>
        <taxon>Metazoa</taxon>
        <taxon>Cnidaria</taxon>
        <taxon>Anthozoa</taxon>
        <taxon>Octocorallia</taxon>
        <taxon>Malacalcyonacea</taxon>
        <taxon>Plexauridae</taxon>
        <taxon>Paramuricea</taxon>
    </lineage>
</organism>
<name>A0A7D9J0F4_PARCT</name>
<dbReference type="PROSITE" id="PS51192">
    <property type="entry name" value="HELICASE_ATP_BIND_1"/>
    <property type="match status" value="1"/>
</dbReference>
<comment type="caution">
    <text evidence="9">The sequence shown here is derived from an EMBL/GenBank/DDBJ whole genome shotgun (WGS) entry which is preliminary data.</text>
</comment>
<dbReference type="GO" id="GO:0016787">
    <property type="term" value="F:hydrolase activity"/>
    <property type="evidence" value="ECO:0007669"/>
    <property type="project" value="UniProtKB-KW"/>
</dbReference>
<evidence type="ECO:0000256" key="5">
    <source>
        <dbReference type="ARBA" id="ARBA00022884"/>
    </source>
</evidence>
<comment type="domain">
    <text evidence="7">The Q motif is unique to and characteristic of the DEAD box family of RNA helicases and controls ATP binding and hydrolysis.</text>
</comment>
<dbReference type="CDD" id="cd18787">
    <property type="entry name" value="SF2_C_DEAD"/>
    <property type="match status" value="1"/>
</dbReference>
<keyword evidence="5 7" id="KW-0694">RNA-binding</keyword>
<dbReference type="InterPro" id="IPR011545">
    <property type="entry name" value="DEAD/DEAH_box_helicase_dom"/>
</dbReference>
<evidence type="ECO:0000313" key="10">
    <source>
        <dbReference type="Proteomes" id="UP001152795"/>
    </source>
</evidence>
<evidence type="ECO:0000256" key="3">
    <source>
        <dbReference type="ARBA" id="ARBA00022806"/>
    </source>
</evidence>
<evidence type="ECO:0000256" key="8">
    <source>
        <dbReference type="SAM" id="MobiDB-lite"/>
    </source>
</evidence>
<evidence type="ECO:0000313" key="9">
    <source>
        <dbReference type="EMBL" id="CAB4017425.1"/>
    </source>
</evidence>
<evidence type="ECO:0000256" key="7">
    <source>
        <dbReference type="RuleBase" id="RU365068"/>
    </source>
</evidence>
<dbReference type="SMART" id="SM00487">
    <property type="entry name" value="DEXDc"/>
    <property type="match status" value="1"/>
</dbReference>
<keyword evidence="1 6" id="KW-0547">Nucleotide-binding</keyword>
<dbReference type="InterPro" id="IPR001650">
    <property type="entry name" value="Helicase_C-like"/>
</dbReference>
<evidence type="ECO:0000256" key="1">
    <source>
        <dbReference type="ARBA" id="ARBA00022741"/>
    </source>
</evidence>
<dbReference type="PANTHER" id="PTHR24031">
    <property type="entry name" value="RNA HELICASE"/>
    <property type="match status" value="1"/>
</dbReference>
<feature type="compositionally biased region" description="Basic residues" evidence="8">
    <location>
        <begin position="1"/>
        <end position="14"/>
    </location>
</feature>
<comment type="function">
    <text evidence="7">RNA helicase.</text>
</comment>
<keyword evidence="3 6" id="KW-0347">Helicase</keyword>
<dbReference type="InterPro" id="IPR014014">
    <property type="entry name" value="RNA_helicase_DEAD_Q_motif"/>
</dbReference>
<dbReference type="PROSITE" id="PS00039">
    <property type="entry name" value="DEAD_ATP_HELICASE"/>
    <property type="match status" value="1"/>
</dbReference>
<dbReference type="InterPro" id="IPR000629">
    <property type="entry name" value="RNA-helicase_DEAD-box_CS"/>
</dbReference>
<comment type="similarity">
    <text evidence="6">Belongs to the DEAD box helicase family.</text>
</comment>
<dbReference type="Gene3D" id="3.40.50.300">
    <property type="entry name" value="P-loop containing nucleotide triphosphate hydrolases"/>
    <property type="match status" value="2"/>
</dbReference>
<gene>
    <name evidence="9" type="ORF">PACLA_8A016466</name>
</gene>
<dbReference type="PROSITE" id="PS51195">
    <property type="entry name" value="Q_MOTIF"/>
    <property type="match status" value="1"/>
</dbReference>
<reference evidence="9" key="1">
    <citation type="submission" date="2020-04" db="EMBL/GenBank/DDBJ databases">
        <authorList>
            <person name="Alioto T."/>
            <person name="Alioto T."/>
            <person name="Gomez Garrido J."/>
        </authorList>
    </citation>
    <scope>NUCLEOTIDE SEQUENCE</scope>
    <source>
        <strain evidence="9">A484AB</strain>
    </source>
</reference>
<evidence type="ECO:0000256" key="6">
    <source>
        <dbReference type="RuleBase" id="RU000492"/>
    </source>
</evidence>
<proteinExistence type="inferred from homology"/>
<keyword evidence="10" id="KW-1185">Reference proteome</keyword>
<dbReference type="GO" id="GO:0003723">
    <property type="term" value="F:RNA binding"/>
    <property type="evidence" value="ECO:0007669"/>
    <property type="project" value="UniProtKB-UniRule"/>
</dbReference>
<dbReference type="AlphaFoldDB" id="A0A7D9J0F4"/>
<dbReference type="EC" id="3.6.4.13" evidence="7"/>
<keyword evidence="2 6" id="KW-0378">Hydrolase</keyword>
<comment type="catalytic activity">
    <reaction evidence="7">
        <text>ATP + H2O = ADP + phosphate + H(+)</text>
        <dbReference type="Rhea" id="RHEA:13065"/>
        <dbReference type="ChEBI" id="CHEBI:15377"/>
        <dbReference type="ChEBI" id="CHEBI:15378"/>
        <dbReference type="ChEBI" id="CHEBI:30616"/>
        <dbReference type="ChEBI" id="CHEBI:43474"/>
        <dbReference type="ChEBI" id="CHEBI:456216"/>
        <dbReference type="EC" id="3.6.4.13"/>
    </reaction>
</comment>
<dbReference type="EMBL" id="CACRXK020009543">
    <property type="protein sequence ID" value="CAB4017425.1"/>
    <property type="molecule type" value="Genomic_DNA"/>
</dbReference>
<dbReference type="SMART" id="SM00490">
    <property type="entry name" value="HELICc"/>
    <property type="match status" value="1"/>
</dbReference>
<feature type="region of interest" description="Disordered" evidence="8">
    <location>
        <begin position="1"/>
        <end position="42"/>
    </location>
</feature>
<feature type="compositionally biased region" description="Basic and acidic residues" evidence="8">
    <location>
        <begin position="15"/>
        <end position="42"/>
    </location>
</feature>
<feature type="non-terminal residue" evidence="9">
    <location>
        <position position="1"/>
    </location>
</feature>
<dbReference type="GO" id="GO:0003724">
    <property type="term" value="F:RNA helicase activity"/>
    <property type="evidence" value="ECO:0007669"/>
    <property type="project" value="UniProtKB-EC"/>
</dbReference>
<dbReference type="InterPro" id="IPR014001">
    <property type="entry name" value="Helicase_ATP-bd"/>
</dbReference>
<dbReference type="Proteomes" id="UP001152795">
    <property type="component" value="Unassembled WGS sequence"/>
</dbReference>
<protein>
    <recommendedName>
        <fullName evidence="7">ATP-dependent RNA helicase</fullName>
        <ecNumber evidence="7">3.6.4.13</ecNumber>
    </recommendedName>
</protein>
<dbReference type="GO" id="GO:0005524">
    <property type="term" value="F:ATP binding"/>
    <property type="evidence" value="ECO:0007669"/>
    <property type="project" value="UniProtKB-UniRule"/>
</dbReference>
<feature type="compositionally biased region" description="Basic residues" evidence="8">
    <location>
        <begin position="579"/>
        <end position="591"/>
    </location>
</feature>
<dbReference type="PROSITE" id="PS51194">
    <property type="entry name" value="HELICASE_CTER"/>
    <property type="match status" value="1"/>
</dbReference>
<accession>A0A7D9J0F4</accession>
<evidence type="ECO:0000256" key="4">
    <source>
        <dbReference type="ARBA" id="ARBA00022840"/>
    </source>
</evidence>